<evidence type="ECO:0000313" key="2">
    <source>
        <dbReference type="EMBL" id="KPZ17390.1"/>
    </source>
</evidence>
<organism evidence="2 3">
    <name type="scientific">Pseudomonas syringae pv. viburni</name>
    <dbReference type="NCBI Taxonomy" id="251703"/>
    <lineage>
        <taxon>Bacteria</taxon>
        <taxon>Pseudomonadati</taxon>
        <taxon>Pseudomonadota</taxon>
        <taxon>Gammaproteobacteria</taxon>
        <taxon>Pseudomonadales</taxon>
        <taxon>Pseudomonadaceae</taxon>
        <taxon>Pseudomonas</taxon>
    </lineage>
</organism>
<dbReference type="InterPro" id="IPR027417">
    <property type="entry name" value="P-loop_NTPase"/>
</dbReference>
<sequence>MYGEMMDFYGLSKDFDKADFFETDAFRQTLLNLKAAVRSGGIVALTGIVGSGKTTALRQIHQSLKEDGLVLLAKSLATDKQAVNIATLYTALFADLPTGKDFKPNLGTEKRERALQGLIRKLKKPIVLTIDDAHDLDGRTLIGLKQLVETVQGAGGTITILAAGHPKLSIDLNRASLEEVGARTKVFQLEGLGPQRREFIEWVLANCCKAGAQPPAIFTEAAVEFLAERLITPLQISYYLSRALAKGVLVGANPVDVDLVKTVLSPDLDGLEARLARNGYGINALCGHLGARRAEVRAYLAGQLPPGRAEDFNKEIHKLGVL</sequence>
<dbReference type="CDD" id="cd00009">
    <property type="entry name" value="AAA"/>
    <property type="match status" value="1"/>
</dbReference>
<dbReference type="GO" id="GO:0016887">
    <property type="term" value="F:ATP hydrolysis activity"/>
    <property type="evidence" value="ECO:0007669"/>
    <property type="project" value="InterPro"/>
</dbReference>
<dbReference type="InterPro" id="IPR049945">
    <property type="entry name" value="AAA_22"/>
</dbReference>
<reference evidence="2 3" key="1">
    <citation type="submission" date="2015-09" db="EMBL/GenBank/DDBJ databases">
        <title>Genome announcement of multiple Pseudomonas syringae strains.</title>
        <authorList>
            <person name="Thakur S."/>
            <person name="Wang P.W."/>
            <person name="Gong Y."/>
            <person name="Weir B.S."/>
            <person name="Guttman D.S."/>
        </authorList>
    </citation>
    <scope>NUCLEOTIDE SEQUENCE [LARGE SCALE GENOMIC DNA]</scope>
    <source>
        <strain evidence="2 3">ICMP3963</strain>
    </source>
</reference>
<dbReference type="Gene3D" id="3.40.50.300">
    <property type="entry name" value="P-loop containing nucleotide triphosphate hydrolases"/>
    <property type="match status" value="1"/>
</dbReference>
<comment type="caution">
    <text evidence="2">The sequence shown here is derived from an EMBL/GenBank/DDBJ whole genome shotgun (WGS) entry which is preliminary data.</text>
</comment>
<protein>
    <submittedName>
        <fullName evidence="2">ATPase AAA</fullName>
    </submittedName>
</protein>
<proteinExistence type="predicted"/>
<name>A0A0Q0E6X6_9PSED</name>
<gene>
    <name evidence="2" type="ORF">ALO40_02243</name>
</gene>
<dbReference type="PATRIC" id="fig|251703.9.peg.3149"/>
<dbReference type="EMBL" id="LJRR01000176">
    <property type="protein sequence ID" value="KPZ17390.1"/>
    <property type="molecule type" value="Genomic_DNA"/>
</dbReference>
<dbReference type="Pfam" id="PF13401">
    <property type="entry name" value="AAA_22"/>
    <property type="match status" value="1"/>
</dbReference>
<dbReference type="Proteomes" id="UP000050317">
    <property type="component" value="Unassembled WGS sequence"/>
</dbReference>
<dbReference type="InterPro" id="IPR052026">
    <property type="entry name" value="ExeA_AAA_ATPase_DNA-bind"/>
</dbReference>
<dbReference type="AlphaFoldDB" id="A0A0Q0E6X6"/>
<dbReference type="PANTHER" id="PTHR35894">
    <property type="entry name" value="GENERAL SECRETION PATHWAY PROTEIN A-RELATED"/>
    <property type="match status" value="1"/>
</dbReference>
<dbReference type="SMART" id="SM00382">
    <property type="entry name" value="AAA"/>
    <property type="match status" value="1"/>
</dbReference>
<evidence type="ECO:0000313" key="3">
    <source>
        <dbReference type="Proteomes" id="UP000050317"/>
    </source>
</evidence>
<dbReference type="PANTHER" id="PTHR35894:SF1">
    <property type="entry name" value="PHOSPHORIBULOKINASE _ URIDINE KINASE FAMILY"/>
    <property type="match status" value="1"/>
</dbReference>
<evidence type="ECO:0000259" key="1">
    <source>
        <dbReference type="SMART" id="SM00382"/>
    </source>
</evidence>
<accession>A0A0Q0E6X6</accession>
<dbReference type="SUPFAM" id="SSF52540">
    <property type="entry name" value="P-loop containing nucleoside triphosphate hydrolases"/>
    <property type="match status" value="1"/>
</dbReference>
<dbReference type="InterPro" id="IPR003593">
    <property type="entry name" value="AAA+_ATPase"/>
</dbReference>
<feature type="domain" description="AAA+ ATPase" evidence="1">
    <location>
        <begin position="39"/>
        <end position="193"/>
    </location>
</feature>
<dbReference type="RefSeq" id="WP_044422905.1">
    <property type="nucleotide sequence ID" value="NZ_JYHK01000069.1"/>
</dbReference>